<keyword evidence="1" id="KW-0175">Coiled coil</keyword>
<reference evidence="4" key="1">
    <citation type="journal article" date="2013" name="Science">
        <title>Comparative analysis of bat genomes provides insight into the evolution of flight and immunity.</title>
        <authorList>
            <person name="Zhang G."/>
            <person name="Cowled C."/>
            <person name="Shi Z."/>
            <person name="Huang Z."/>
            <person name="Bishop-Lilly K.A."/>
            <person name="Fang X."/>
            <person name="Wynne J.W."/>
            <person name="Xiong Z."/>
            <person name="Baker M.L."/>
            <person name="Zhao W."/>
            <person name="Tachedjian M."/>
            <person name="Zhu Y."/>
            <person name="Zhou P."/>
            <person name="Jiang X."/>
            <person name="Ng J."/>
            <person name="Yang L."/>
            <person name="Wu L."/>
            <person name="Xiao J."/>
            <person name="Feng Y."/>
            <person name="Chen Y."/>
            <person name="Sun X."/>
            <person name="Zhang Y."/>
            <person name="Marsh G.A."/>
            <person name="Crameri G."/>
            <person name="Broder C.C."/>
            <person name="Frey K.G."/>
            <person name="Wang L.F."/>
            <person name="Wang J."/>
        </authorList>
    </citation>
    <scope>NUCLEOTIDE SEQUENCE [LARGE SCALE GENOMIC DNA]</scope>
</reference>
<organism evidence="3 4">
    <name type="scientific">Myotis davidii</name>
    <name type="common">David's myotis</name>
    <dbReference type="NCBI Taxonomy" id="225400"/>
    <lineage>
        <taxon>Eukaryota</taxon>
        <taxon>Metazoa</taxon>
        <taxon>Chordata</taxon>
        <taxon>Craniata</taxon>
        <taxon>Vertebrata</taxon>
        <taxon>Euteleostomi</taxon>
        <taxon>Mammalia</taxon>
        <taxon>Eutheria</taxon>
        <taxon>Laurasiatheria</taxon>
        <taxon>Chiroptera</taxon>
        <taxon>Yangochiroptera</taxon>
        <taxon>Vespertilionidae</taxon>
        <taxon>Myotis</taxon>
    </lineage>
</organism>
<evidence type="ECO:0000259" key="2">
    <source>
        <dbReference type="Pfam" id="PF15739"/>
    </source>
</evidence>
<evidence type="ECO:0000313" key="3">
    <source>
        <dbReference type="EMBL" id="ELK36623.1"/>
    </source>
</evidence>
<dbReference type="InterPro" id="IPR032755">
    <property type="entry name" value="TSNAXIP1_N"/>
</dbReference>
<dbReference type="Proteomes" id="UP000010556">
    <property type="component" value="Unassembled WGS sequence"/>
</dbReference>
<dbReference type="EMBL" id="KB101395">
    <property type="protein sequence ID" value="ELK36623.1"/>
    <property type="molecule type" value="Genomic_DNA"/>
</dbReference>
<dbReference type="eggNOG" id="ENOG502RB3J">
    <property type="taxonomic scope" value="Eukaryota"/>
</dbReference>
<keyword evidence="4" id="KW-1185">Reference proteome</keyword>
<protein>
    <recommendedName>
        <fullName evidence="2">Translin-associated factor X-interacting protein 1 N-terminal domain-containing protein</fullName>
    </recommendedName>
</protein>
<name>L5MFW9_MYODS</name>
<dbReference type="AlphaFoldDB" id="L5MFW9"/>
<proteinExistence type="predicted"/>
<dbReference type="PANTHER" id="PTHR34916">
    <property type="entry name" value="GI:13385330"/>
    <property type="match status" value="1"/>
</dbReference>
<gene>
    <name evidence="3" type="ORF">MDA_GLEAN10011305</name>
</gene>
<feature type="domain" description="Translin-associated factor X-interacting protein 1 N-terminal" evidence="2">
    <location>
        <begin position="195"/>
        <end position="280"/>
    </location>
</feature>
<dbReference type="PANTHER" id="PTHR34916:SF1">
    <property type="entry name" value="GI:13385330"/>
    <property type="match status" value="1"/>
</dbReference>
<sequence>MRARLPCSVRLPWGHRAATAVDALWDVRKLLRRLEKGYLHDICLHTTGHLNPNNLYRPPEKIVHHWRNAYPPTARGRPAKPSEKKVAAMKDALAHFTINTALRPSEAPGAPLFRYLHPPAQPPPSEGGGSSRQCALSPAARDEYCYVASHLAGLTKADKYEKFLRFQRNVLATQDLLESDFTGAKAALRLERKLEQAFEDVCSSSLLFGGILKEVKDEYELYMAVLLSAQPTEQYQTLLEEARGLVTSSVKTEDVARAREELRALVAATNAALEHNDRLRGELAEERRRLRCAQEKAGKSPMLSRLARHLWVRSSQPESSEKHVSKEEEHLTLTDQVERKRCEVLQKLDEIQALEQEMKTTLVHTGVLQIAESRVKSIETAENQVKQFLGRSELSGEEQR</sequence>
<evidence type="ECO:0000256" key="1">
    <source>
        <dbReference type="ARBA" id="ARBA00023054"/>
    </source>
</evidence>
<accession>L5MFW9</accession>
<dbReference type="Pfam" id="PF15739">
    <property type="entry name" value="TSNAXIP1_N"/>
    <property type="match status" value="1"/>
</dbReference>
<evidence type="ECO:0000313" key="4">
    <source>
        <dbReference type="Proteomes" id="UP000010556"/>
    </source>
</evidence>